<evidence type="ECO:0000313" key="1">
    <source>
        <dbReference type="EMBL" id="KFM63054.1"/>
    </source>
</evidence>
<feature type="non-terminal residue" evidence="1">
    <location>
        <position position="62"/>
    </location>
</feature>
<dbReference type="Proteomes" id="UP000054359">
    <property type="component" value="Unassembled WGS sequence"/>
</dbReference>
<dbReference type="AlphaFoldDB" id="A0A087TD65"/>
<accession>A0A087TD65</accession>
<gene>
    <name evidence="1" type="ORF">X975_20780</name>
</gene>
<dbReference type="EMBL" id="KK114669">
    <property type="protein sequence ID" value="KFM63054.1"/>
    <property type="molecule type" value="Genomic_DNA"/>
</dbReference>
<keyword evidence="2" id="KW-1185">Reference proteome</keyword>
<organism evidence="1 2">
    <name type="scientific">Stegodyphus mimosarum</name>
    <name type="common">African social velvet spider</name>
    <dbReference type="NCBI Taxonomy" id="407821"/>
    <lineage>
        <taxon>Eukaryota</taxon>
        <taxon>Metazoa</taxon>
        <taxon>Ecdysozoa</taxon>
        <taxon>Arthropoda</taxon>
        <taxon>Chelicerata</taxon>
        <taxon>Arachnida</taxon>
        <taxon>Araneae</taxon>
        <taxon>Araneomorphae</taxon>
        <taxon>Entelegynae</taxon>
        <taxon>Eresoidea</taxon>
        <taxon>Eresidae</taxon>
        <taxon>Stegodyphus</taxon>
    </lineage>
</organism>
<reference evidence="1 2" key="1">
    <citation type="submission" date="2013-11" db="EMBL/GenBank/DDBJ databases">
        <title>Genome sequencing of Stegodyphus mimosarum.</title>
        <authorList>
            <person name="Bechsgaard J."/>
        </authorList>
    </citation>
    <scope>NUCLEOTIDE SEQUENCE [LARGE SCALE GENOMIC DNA]</scope>
</reference>
<proteinExistence type="predicted"/>
<name>A0A087TD65_STEMI</name>
<protein>
    <submittedName>
        <fullName evidence="1">Uncharacterized protein</fullName>
    </submittedName>
</protein>
<sequence>MASVSKSLSKFLRPLSTYSILLMYNSTLFESSMRPLSLKQLLSSRSRFHIKLQYNTTPDAIA</sequence>
<evidence type="ECO:0000313" key="2">
    <source>
        <dbReference type="Proteomes" id="UP000054359"/>
    </source>
</evidence>